<gene>
    <name evidence="2" type="ORF">FB555_001748</name>
</gene>
<reference evidence="2 3" key="1">
    <citation type="submission" date="2020-07" db="EMBL/GenBank/DDBJ databases">
        <title>Sequencing the genomes of 1000 actinobacteria strains.</title>
        <authorList>
            <person name="Klenk H.-P."/>
        </authorList>
    </citation>
    <scope>NUCLEOTIDE SEQUENCE [LARGE SCALE GENOMIC DNA]</scope>
    <source>
        <strain evidence="2 3">DSM 23737</strain>
    </source>
</reference>
<dbReference type="SUPFAM" id="SSF53850">
    <property type="entry name" value="Periplasmic binding protein-like II"/>
    <property type="match status" value="1"/>
</dbReference>
<proteinExistence type="predicted"/>
<dbReference type="Gene3D" id="3.40.190.10">
    <property type="entry name" value="Periplasmic binding protein-like II"/>
    <property type="match status" value="1"/>
</dbReference>
<dbReference type="Pfam" id="PF01547">
    <property type="entry name" value="SBP_bac_1"/>
    <property type="match status" value="1"/>
</dbReference>
<dbReference type="PANTHER" id="PTHR43649:SF12">
    <property type="entry name" value="DIACETYLCHITOBIOSE BINDING PROTEIN DASA"/>
    <property type="match status" value="1"/>
</dbReference>
<evidence type="ECO:0000313" key="2">
    <source>
        <dbReference type="EMBL" id="MBA8829632.1"/>
    </source>
</evidence>
<dbReference type="InterPro" id="IPR006059">
    <property type="entry name" value="SBP"/>
</dbReference>
<evidence type="ECO:0000313" key="3">
    <source>
        <dbReference type="Proteomes" id="UP000524237"/>
    </source>
</evidence>
<dbReference type="InterPro" id="IPR050490">
    <property type="entry name" value="Bact_solute-bd_prot1"/>
</dbReference>
<dbReference type="PANTHER" id="PTHR43649">
    <property type="entry name" value="ARABINOSE-BINDING PROTEIN-RELATED"/>
    <property type="match status" value="1"/>
</dbReference>
<comment type="caution">
    <text evidence="2">The sequence shown here is derived from an EMBL/GenBank/DDBJ whole genome shotgun (WGS) entry which is preliminary data.</text>
</comment>
<sequence length="427" mass="45470">MRKLPLFAALAVTVLALAGCAGGASSSGTSDTDPVKLTLWHNFGTQQNAIATQNLTDAYTKLHPNVTFDVVSQPGDNYFSLIQASAISKTGPDLAVMWTGLFTLKYKDLLVNLDGLVPAADLAKVDGLDYVADGFDSANGPYVMPFEKQFYMGFYSKKAFAAAGISSVPTNWSELYAACDKLNAAGITPVVYGNGGQTLGATFYTWYDASYAMIGAYTVDEWANLLNGTVAWDSQKNIDQLTKWAAMKTNGCTNSDVLTKTDNLEDFTSGKAAMIIDGTWDTALFTDAMGTDVAAFVPPFSDTSIKGVVEFPGNGFGIMKSSTHQQAAADFLAFLTTDAAVKIMDESGLISSVNGAKTSNPVNQEMLDFAGQFGFTRYPMIDNVIQGDVVDVGGKVLPSVLGGNMTPKDALAQMAQAWNQLPAEQKK</sequence>
<keyword evidence="3" id="KW-1185">Reference proteome</keyword>
<organism evidence="2 3">
    <name type="scientific">Alpinimonas psychrophila</name>
    <dbReference type="NCBI Taxonomy" id="748908"/>
    <lineage>
        <taxon>Bacteria</taxon>
        <taxon>Bacillati</taxon>
        <taxon>Actinomycetota</taxon>
        <taxon>Actinomycetes</taxon>
        <taxon>Micrococcales</taxon>
        <taxon>Microbacteriaceae</taxon>
        <taxon>Alpinimonas</taxon>
    </lineage>
</organism>
<feature type="chain" id="PRO_5039591864" evidence="1">
    <location>
        <begin position="19"/>
        <end position="427"/>
    </location>
</feature>
<dbReference type="AlphaFoldDB" id="A0A7W3JUX5"/>
<dbReference type="EMBL" id="JACGWU010000006">
    <property type="protein sequence ID" value="MBA8829632.1"/>
    <property type="molecule type" value="Genomic_DNA"/>
</dbReference>
<feature type="signal peptide" evidence="1">
    <location>
        <begin position="1"/>
        <end position="18"/>
    </location>
</feature>
<dbReference type="RefSeq" id="WP_182485061.1">
    <property type="nucleotide sequence ID" value="NZ_JACGWU010000006.1"/>
</dbReference>
<protein>
    <submittedName>
        <fullName evidence="2">Raffinose/stachyose/melibiose transport system substrate-binding protein</fullName>
    </submittedName>
</protein>
<keyword evidence="1" id="KW-0732">Signal</keyword>
<dbReference type="PROSITE" id="PS51257">
    <property type="entry name" value="PROKAR_LIPOPROTEIN"/>
    <property type="match status" value="1"/>
</dbReference>
<name>A0A7W3JUX5_9MICO</name>
<accession>A0A7W3JUX5</accession>
<dbReference type="Proteomes" id="UP000524237">
    <property type="component" value="Unassembled WGS sequence"/>
</dbReference>
<evidence type="ECO:0000256" key="1">
    <source>
        <dbReference type="SAM" id="SignalP"/>
    </source>
</evidence>